<name>A0A645AXT9_9ZZZZ</name>
<protein>
    <submittedName>
        <fullName evidence="1">Uncharacterized protein</fullName>
    </submittedName>
</protein>
<proteinExistence type="predicted"/>
<dbReference type="AlphaFoldDB" id="A0A645AXT9"/>
<sequence length="130" mass="14714">MYLQRQLQLFGFPAHDLERGDVFHERQEFIAAGAPAYVSRAEGFSDGAAGGVQRLVSRLVADGVVDLLKTVKVDGEQRLYRVAALILKGFGNMLHRRRVIQEPRQRVGLRGAQQRFFLLPLFVDILHIDE</sequence>
<accession>A0A645AXT9</accession>
<gene>
    <name evidence="1" type="ORF">SDC9_104911</name>
</gene>
<comment type="caution">
    <text evidence="1">The sequence shown here is derived from an EMBL/GenBank/DDBJ whole genome shotgun (WGS) entry which is preliminary data.</text>
</comment>
<reference evidence="1" key="1">
    <citation type="submission" date="2019-08" db="EMBL/GenBank/DDBJ databases">
        <authorList>
            <person name="Kucharzyk K."/>
            <person name="Murdoch R.W."/>
            <person name="Higgins S."/>
            <person name="Loffler F."/>
        </authorList>
    </citation>
    <scope>NUCLEOTIDE SEQUENCE</scope>
</reference>
<organism evidence="1">
    <name type="scientific">bioreactor metagenome</name>
    <dbReference type="NCBI Taxonomy" id="1076179"/>
    <lineage>
        <taxon>unclassified sequences</taxon>
        <taxon>metagenomes</taxon>
        <taxon>ecological metagenomes</taxon>
    </lineage>
</organism>
<evidence type="ECO:0000313" key="1">
    <source>
        <dbReference type="EMBL" id="MPM58082.1"/>
    </source>
</evidence>
<dbReference type="EMBL" id="VSSQ01016588">
    <property type="protein sequence ID" value="MPM58082.1"/>
    <property type="molecule type" value="Genomic_DNA"/>
</dbReference>